<dbReference type="Pfam" id="PF00764">
    <property type="entry name" value="Arginosuc_synth"/>
    <property type="match status" value="1"/>
</dbReference>
<dbReference type="SUPFAM" id="SSF69864">
    <property type="entry name" value="Argininosuccinate synthetase, C-terminal domain"/>
    <property type="match status" value="1"/>
</dbReference>
<dbReference type="PROSITE" id="PS00565">
    <property type="entry name" value="ARGININOSUCCIN_SYN_2"/>
    <property type="match status" value="1"/>
</dbReference>
<evidence type="ECO:0000259" key="10">
    <source>
        <dbReference type="Pfam" id="PF00764"/>
    </source>
</evidence>
<feature type="domain" description="Arginosuccinate synthase C-terminal" evidence="11">
    <location>
        <begin position="178"/>
        <end position="394"/>
    </location>
</feature>
<feature type="binding site" evidence="9">
    <location>
        <position position="126"/>
    </location>
    <ligand>
        <name>L-citrulline</name>
        <dbReference type="ChEBI" id="CHEBI:57743"/>
    </ligand>
</feature>
<feature type="binding site" evidence="9">
    <location>
        <position position="188"/>
    </location>
    <ligand>
        <name>L-citrulline</name>
        <dbReference type="ChEBI" id="CHEBI:57743"/>
    </ligand>
</feature>
<dbReference type="InterPro" id="IPR048268">
    <property type="entry name" value="Arginosuc_syn_C"/>
</dbReference>
<feature type="binding site" evidence="9">
    <location>
        <position position="277"/>
    </location>
    <ligand>
        <name>L-citrulline</name>
        <dbReference type="ChEBI" id="CHEBI:57743"/>
    </ligand>
</feature>
<evidence type="ECO:0000256" key="6">
    <source>
        <dbReference type="ARBA" id="ARBA00022605"/>
    </source>
</evidence>
<dbReference type="NCBIfam" id="NF001770">
    <property type="entry name" value="PRK00509.1"/>
    <property type="match status" value="1"/>
</dbReference>
<keyword evidence="4 9" id="KW-0055">Arginine biosynthesis</keyword>
<dbReference type="OrthoDB" id="9801641at2"/>
<gene>
    <name evidence="9" type="primary">argG</name>
    <name evidence="12" type="ORF">SAMN04488569_100527</name>
</gene>
<proteinExistence type="inferred from homology"/>
<dbReference type="CDD" id="cd01999">
    <property type="entry name" value="ASS"/>
    <property type="match status" value="1"/>
</dbReference>
<feature type="binding site" evidence="9">
    <location>
        <position position="126"/>
    </location>
    <ligand>
        <name>L-aspartate</name>
        <dbReference type="ChEBI" id="CHEBI:29991"/>
    </ligand>
</feature>
<evidence type="ECO:0000256" key="9">
    <source>
        <dbReference type="HAMAP-Rule" id="MF_00005"/>
    </source>
</evidence>
<dbReference type="GO" id="GO:0005524">
    <property type="term" value="F:ATP binding"/>
    <property type="evidence" value="ECO:0007669"/>
    <property type="project" value="UniProtKB-UniRule"/>
</dbReference>
<comment type="subunit">
    <text evidence="2 9">Homotetramer.</text>
</comment>
<dbReference type="GO" id="GO:0005737">
    <property type="term" value="C:cytoplasm"/>
    <property type="evidence" value="ECO:0007669"/>
    <property type="project" value="UniProtKB-SubCell"/>
</dbReference>
<organism evidence="12 13">
    <name type="scientific">Marinilactibacillus piezotolerans</name>
    <dbReference type="NCBI Taxonomy" id="258723"/>
    <lineage>
        <taxon>Bacteria</taxon>
        <taxon>Bacillati</taxon>
        <taxon>Bacillota</taxon>
        <taxon>Bacilli</taxon>
        <taxon>Lactobacillales</taxon>
        <taxon>Carnobacteriaceae</taxon>
        <taxon>Marinilactibacillus</taxon>
    </lineage>
</organism>
<dbReference type="Gene3D" id="3.90.1260.10">
    <property type="entry name" value="Argininosuccinate synthetase, chain A, domain 2"/>
    <property type="match status" value="1"/>
</dbReference>
<dbReference type="GO" id="GO:0006526">
    <property type="term" value="P:L-arginine biosynthetic process"/>
    <property type="evidence" value="ECO:0007669"/>
    <property type="project" value="UniProtKB-UniRule"/>
</dbReference>
<dbReference type="Pfam" id="PF20979">
    <property type="entry name" value="Arginosuc_syn_C"/>
    <property type="match status" value="1"/>
</dbReference>
<protein>
    <recommendedName>
        <fullName evidence="3 9">Argininosuccinate synthase</fullName>
        <ecNumber evidence="3 9">6.3.4.5</ecNumber>
    </recommendedName>
    <alternativeName>
        <fullName evidence="9">Citrulline--aspartate ligase</fullName>
    </alternativeName>
</protein>
<evidence type="ECO:0000256" key="7">
    <source>
        <dbReference type="ARBA" id="ARBA00022741"/>
    </source>
</evidence>
<feature type="binding site" evidence="9">
    <location>
        <position position="130"/>
    </location>
    <ligand>
        <name>L-citrulline</name>
        <dbReference type="ChEBI" id="CHEBI:57743"/>
    </ligand>
</feature>
<evidence type="ECO:0000256" key="2">
    <source>
        <dbReference type="ARBA" id="ARBA00011881"/>
    </source>
</evidence>
<keyword evidence="5 9" id="KW-0436">Ligase</keyword>
<evidence type="ECO:0000256" key="1">
    <source>
        <dbReference type="ARBA" id="ARBA00004967"/>
    </source>
</evidence>
<dbReference type="InterPro" id="IPR018223">
    <property type="entry name" value="Arginosuc_synth_CS"/>
</dbReference>
<dbReference type="GO" id="GO:0000050">
    <property type="term" value="P:urea cycle"/>
    <property type="evidence" value="ECO:0007669"/>
    <property type="project" value="TreeGrafter"/>
</dbReference>
<evidence type="ECO:0000313" key="12">
    <source>
        <dbReference type="EMBL" id="SFJ98970.1"/>
    </source>
</evidence>
<dbReference type="EMBL" id="FOSJ01000005">
    <property type="protein sequence ID" value="SFJ98970.1"/>
    <property type="molecule type" value="Genomic_DNA"/>
</dbReference>
<dbReference type="PANTHER" id="PTHR11587">
    <property type="entry name" value="ARGININOSUCCINATE SYNTHASE"/>
    <property type="match status" value="1"/>
</dbReference>
<evidence type="ECO:0000313" key="13">
    <source>
        <dbReference type="Proteomes" id="UP000199589"/>
    </source>
</evidence>
<dbReference type="EC" id="6.3.4.5" evidence="3 9"/>
<feature type="binding site" evidence="9">
    <location>
        <position position="120"/>
    </location>
    <ligand>
        <name>ATP</name>
        <dbReference type="ChEBI" id="CHEBI:30616"/>
    </ligand>
</feature>
<comment type="caution">
    <text evidence="9">Lacks conserved residue(s) required for the propagation of feature annotation.</text>
</comment>
<keyword evidence="9" id="KW-0963">Cytoplasm</keyword>
<accession>A0A1I3VUX8</accession>
<feature type="binding site" evidence="9">
    <location>
        <position position="179"/>
    </location>
    <ligand>
        <name>L-citrulline</name>
        <dbReference type="ChEBI" id="CHEBI:57743"/>
    </ligand>
</feature>
<keyword evidence="8 9" id="KW-0067">ATP-binding</keyword>
<reference evidence="13" key="1">
    <citation type="submission" date="2016-10" db="EMBL/GenBank/DDBJ databases">
        <authorList>
            <person name="Varghese N."/>
            <person name="Submissions S."/>
        </authorList>
    </citation>
    <scope>NUCLEOTIDE SEQUENCE [LARGE SCALE GENOMIC DNA]</scope>
    <source>
        <strain evidence="13">DSM 16108</strain>
    </source>
</reference>
<evidence type="ECO:0000256" key="4">
    <source>
        <dbReference type="ARBA" id="ARBA00022571"/>
    </source>
</evidence>
<dbReference type="PANTHER" id="PTHR11587:SF2">
    <property type="entry name" value="ARGININOSUCCINATE SYNTHASE"/>
    <property type="match status" value="1"/>
</dbReference>
<dbReference type="PROSITE" id="PS00564">
    <property type="entry name" value="ARGININOSUCCIN_SYN_1"/>
    <property type="match status" value="1"/>
</dbReference>
<dbReference type="FunFam" id="3.90.1260.10:FF:000007">
    <property type="entry name" value="Argininosuccinate synthase"/>
    <property type="match status" value="1"/>
</dbReference>
<feature type="domain" description="Arginosuccinate synthase-like N-terminal" evidence="10">
    <location>
        <begin position="8"/>
        <end position="169"/>
    </location>
</feature>
<dbReference type="Gene3D" id="1.20.5.470">
    <property type="entry name" value="Single helix bin"/>
    <property type="match status" value="1"/>
</dbReference>
<comment type="pathway">
    <text evidence="1 9">Amino-acid biosynthesis; L-arginine biosynthesis; L-arginine from L-ornithine and carbamoyl phosphate: step 2/3.</text>
</comment>
<dbReference type="GO" id="GO:0004055">
    <property type="term" value="F:argininosuccinate synthase activity"/>
    <property type="evidence" value="ECO:0007669"/>
    <property type="project" value="UniProtKB-UniRule"/>
</dbReference>
<dbReference type="InterPro" id="IPR001518">
    <property type="entry name" value="Arginosuc_synth"/>
</dbReference>
<feature type="binding site" evidence="9">
    <location>
        <position position="122"/>
    </location>
    <ligand>
        <name>L-aspartate</name>
        <dbReference type="ChEBI" id="CHEBI:29991"/>
    </ligand>
</feature>
<dbReference type="SUPFAM" id="SSF52402">
    <property type="entry name" value="Adenine nucleotide alpha hydrolases-like"/>
    <property type="match status" value="1"/>
</dbReference>
<comment type="catalytic activity">
    <reaction evidence="9">
        <text>L-citrulline + L-aspartate + ATP = 2-(N(omega)-L-arginino)succinate + AMP + diphosphate + H(+)</text>
        <dbReference type="Rhea" id="RHEA:10932"/>
        <dbReference type="ChEBI" id="CHEBI:15378"/>
        <dbReference type="ChEBI" id="CHEBI:29991"/>
        <dbReference type="ChEBI" id="CHEBI:30616"/>
        <dbReference type="ChEBI" id="CHEBI:33019"/>
        <dbReference type="ChEBI" id="CHEBI:57472"/>
        <dbReference type="ChEBI" id="CHEBI:57743"/>
        <dbReference type="ChEBI" id="CHEBI:456215"/>
        <dbReference type="EC" id="6.3.4.5"/>
    </reaction>
</comment>
<feature type="binding site" evidence="9">
    <location>
        <begin position="12"/>
        <end position="20"/>
    </location>
    <ligand>
        <name>ATP</name>
        <dbReference type="ChEBI" id="CHEBI:30616"/>
    </ligand>
</feature>
<dbReference type="FunFam" id="3.40.50.620:FF:000019">
    <property type="entry name" value="Argininosuccinate synthase"/>
    <property type="match status" value="1"/>
</dbReference>
<dbReference type="HAMAP" id="MF_00005">
    <property type="entry name" value="Arg_succ_synth_type1"/>
    <property type="match status" value="1"/>
</dbReference>
<feature type="binding site" evidence="9">
    <location>
        <position position="127"/>
    </location>
    <ligand>
        <name>L-aspartate</name>
        <dbReference type="ChEBI" id="CHEBI:29991"/>
    </ligand>
</feature>
<dbReference type="InterPro" id="IPR023434">
    <property type="entry name" value="Arginosuc_synth_type_1_subfam"/>
</dbReference>
<feature type="binding site" evidence="9">
    <location>
        <position position="90"/>
    </location>
    <ligand>
        <name>L-citrulline</name>
        <dbReference type="ChEBI" id="CHEBI:57743"/>
    </ligand>
</feature>
<feature type="binding site" evidence="9">
    <location>
        <position position="39"/>
    </location>
    <ligand>
        <name>ATP</name>
        <dbReference type="ChEBI" id="CHEBI:30616"/>
    </ligand>
</feature>
<name>A0A1I3VUX8_9LACT</name>
<keyword evidence="7 9" id="KW-0547">Nucleotide-binding</keyword>
<dbReference type="Proteomes" id="UP000199589">
    <property type="component" value="Unassembled WGS sequence"/>
</dbReference>
<dbReference type="InterPro" id="IPR014729">
    <property type="entry name" value="Rossmann-like_a/b/a_fold"/>
</dbReference>
<keyword evidence="13" id="KW-1185">Reference proteome</keyword>
<sequence>MTDKQYKKIVLAYSGGLDTSVIIHWLKAHYNCDIIAVTANVGQEDELEGLEEKALKTGASKFYLAEVEEEFVYDSIFPTLKAGAIYENKYLLGTATARPVIAKALVEIAKQEGADAICHGCTGKGNDQVRFEMGIKALAPELDIIAPWRTWEITSREEAIDYAEKHEIPLKISRETNYSKDKNLWHLSHEGLDLEDPLNEPKYHSILEMSVTPEKAPDKPTYVSIDFEQGVPVAIDGKELGGVELIKALNKIGGENAIGILDMIENRLVGMKSRGVYETPGGTLLYFAHEQLEMITLDKETLQYKQELAQKYANIIYNGQYFTPLKQALDAFINETQQTVTGTVKLKLYKGNMIVSSVDSPYSLYSEAFATFDDDDVYNQGDAAGFINLYGLSSVIHAEMKKKTQLAKQVNSSFILKEEGIKA</sequence>
<comment type="subcellular location">
    <subcellularLocation>
        <location evidence="9">Cytoplasm</location>
    </subcellularLocation>
</comment>
<evidence type="ECO:0000256" key="3">
    <source>
        <dbReference type="ARBA" id="ARBA00012286"/>
    </source>
</evidence>
<keyword evidence="6 9" id="KW-0028">Amino-acid biosynthesis</keyword>
<dbReference type="AlphaFoldDB" id="A0A1I3VUX8"/>
<comment type="similarity">
    <text evidence="9">Belongs to the argininosuccinate synthase family. Type 1 subfamily.</text>
</comment>
<dbReference type="NCBIfam" id="TIGR00032">
    <property type="entry name" value="argG"/>
    <property type="match status" value="1"/>
</dbReference>
<dbReference type="RefSeq" id="WP_091895862.1">
    <property type="nucleotide sequence ID" value="NZ_FOSJ01000005.1"/>
</dbReference>
<dbReference type="InterPro" id="IPR024074">
    <property type="entry name" value="AS_cat/multimer_dom_body"/>
</dbReference>
<dbReference type="UniPathway" id="UPA00068">
    <property type="reaction ID" value="UER00113"/>
</dbReference>
<evidence type="ECO:0000259" key="11">
    <source>
        <dbReference type="Pfam" id="PF20979"/>
    </source>
</evidence>
<evidence type="ECO:0000256" key="8">
    <source>
        <dbReference type="ARBA" id="ARBA00022840"/>
    </source>
</evidence>
<dbReference type="Gene3D" id="3.40.50.620">
    <property type="entry name" value="HUPs"/>
    <property type="match status" value="1"/>
</dbReference>
<evidence type="ECO:0000256" key="5">
    <source>
        <dbReference type="ARBA" id="ARBA00022598"/>
    </source>
</evidence>
<feature type="binding site" evidence="9">
    <location>
        <position position="265"/>
    </location>
    <ligand>
        <name>L-citrulline</name>
        <dbReference type="ChEBI" id="CHEBI:57743"/>
    </ligand>
</feature>
<dbReference type="GO" id="GO:0000053">
    <property type="term" value="P:argininosuccinate metabolic process"/>
    <property type="evidence" value="ECO:0007669"/>
    <property type="project" value="TreeGrafter"/>
</dbReference>
<dbReference type="InterPro" id="IPR048267">
    <property type="entry name" value="Arginosuc_syn_N"/>
</dbReference>